<gene>
    <name evidence="1" type="ORF">APZ42_001539</name>
</gene>
<dbReference type="EMBL" id="LRGB01006259">
    <property type="protein sequence ID" value="KZS01713.1"/>
    <property type="molecule type" value="Genomic_DNA"/>
</dbReference>
<dbReference type="Proteomes" id="UP000076858">
    <property type="component" value="Unassembled WGS sequence"/>
</dbReference>
<keyword evidence="2" id="KW-1185">Reference proteome</keyword>
<dbReference type="OrthoDB" id="6377543at2759"/>
<comment type="caution">
    <text evidence="1">The sequence shown here is derived from an EMBL/GenBank/DDBJ whole genome shotgun (WGS) entry which is preliminary data.</text>
</comment>
<evidence type="ECO:0000313" key="2">
    <source>
        <dbReference type="Proteomes" id="UP000076858"/>
    </source>
</evidence>
<evidence type="ECO:0000313" key="1">
    <source>
        <dbReference type="EMBL" id="KZS01713.1"/>
    </source>
</evidence>
<protein>
    <submittedName>
        <fullName evidence="1">Uncharacterized protein</fullName>
    </submittedName>
</protein>
<reference evidence="1 2" key="1">
    <citation type="submission" date="2016-03" db="EMBL/GenBank/DDBJ databases">
        <title>EvidentialGene: Evidence-directed Construction of Genes on Genomes.</title>
        <authorList>
            <person name="Gilbert D.G."/>
            <person name="Choi J.-H."/>
            <person name="Mockaitis K."/>
            <person name="Colbourne J."/>
            <person name="Pfrender M."/>
        </authorList>
    </citation>
    <scope>NUCLEOTIDE SEQUENCE [LARGE SCALE GENOMIC DNA]</scope>
    <source>
        <strain evidence="1 2">Xinb3</strain>
        <tissue evidence="1">Complete organism</tissue>
    </source>
</reference>
<accession>A0A164IWU4</accession>
<sequence>LPCHHIIRFHLERQTEIPAEAFLHHWRNRCLEDDAILTPSVTSPTKVQTYKRLRMPKMEREQFNMALDLFRKMANTLSSFTKSDFQDKLQLFIKIRP</sequence>
<name>A0A164IWU4_9CRUS</name>
<proteinExistence type="predicted"/>
<feature type="non-terminal residue" evidence="1">
    <location>
        <position position="1"/>
    </location>
</feature>
<dbReference type="AlphaFoldDB" id="A0A164IWU4"/>
<organism evidence="1 2">
    <name type="scientific">Daphnia magna</name>
    <dbReference type="NCBI Taxonomy" id="35525"/>
    <lineage>
        <taxon>Eukaryota</taxon>
        <taxon>Metazoa</taxon>
        <taxon>Ecdysozoa</taxon>
        <taxon>Arthropoda</taxon>
        <taxon>Crustacea</taxon>
        <taxon>Branchiopoda</taxon>
        <taxon>Diplostraca</taxon>
        <taxon>Cladocera</taxon>
        <taxon>Anomopoda</taxon>
        <taxon>Daphniidae</taxon>
        <taxon>Daphnia</taxon>
    </lineage>
</organism>